<dbReference type="InterPro" id="IPR050341">
    <property type="entry name" value="PP1_catalytic_subunit"/>
</dbReference>
<evidence type="ECO:0000256" key="1">
    <source>
        <dbReference type="RuleBase" id="RU004273"/>
    </source>
</evidence>
<dbReference type="GO" id="GO:0005737">
    <property type="term" value="C:cytoplasm"/>
    <property type="evidence" value="ECO:0007669"/>
    <property type="project" value="TreeGrafter"/>
</dbReference>
<dbReference type="Gene3D" id="3.60.21.10">
    <property type="match status" value="1"/>
</dbReference>
<dbReference type="SUPFAM" id="SSF56300">
    <property type="entry name" value="Metallo-dependent phosphatases"/>
    <property type="match status" value="1"/>
</dbReference>
<dbReference type="EMBL" id="BTRK01000001">
    <property type="protein sequence ID" value="GMR34052.1"/>
    <property type="molecule type" value="Genomic_DNA"/>
</dbReference>
<feature type="domain" description="Serine/threonine specific protein phosphatases" evidence="2">
    <location>
        <begin position="152"/>
        <end position="157"/>
    </location>
</feature>
<comment type="caution">
    <text evidence="3">The sequence shown here is derived from an EMBL/GenBank/DDBJ whole genome shotgun (WGS) entry which is preliminary data.</text>
</comment>
<dbReference type="InterPro" id="IPR004843">
    <property type="entry name" value="Calcineurin-like_PHP"/>
</dbReference>
<proteinExistence type="inferred from homology"/>
<keyword evidence="1" id="KW-0378">Hydrolase</keyword>
<reference evidence="4" key="1">
    <citation type="submission" date="2022-10" db="EMBL/GenBank/DDBJ databases">
        <title>Genome assembly of Pristionchus species.</title>
        <authorList>
            <person name="Yoshida K."/>
            <person name="Sommer R.J."/>
        </authorList>
    </citation>
    <scope>NUCLEOTIDE SEQUENCE [LARGE SCALE GENOMIC DNA]</scope>
    <source>
        <strain evidence="4">RS5460</strain>
    </source>
</reference>
<dbReference type="InterPro" id="IPR006186">
    <property type="entry name" value="Ser/Thr-sp_prot-phosphatase"/>
</dbReference>
<dbReference type="SMART" id="SM00156">
    <property type="entry name" value="PP2Ac"/>
    <property type="match status" value="1"/>
</dbReference>
<evidence type="ECO:0000313" key="3">
    <source>
        <dbReference type="EMBL" id="GMR34052.1"/>
    </source>
</evidence>
<dbReference type="PANTHER" id="PTHR11668">
    <property type="entry name" value="SERINE/THREONINE PROTEIN PHOSPHATASE"/>
    <property type="match status" value="1"/>
</dbReference>
<comment type="catalytic activity">
    <reaction evidence="1">
        <text>O-phospho-L-threonyl-[protein] + H2O = L-threonyl-[protein] + phosphate</text>
        <dbReference type="Rhea" id="RHEA:47004"/>
        <dbReference type="Rhea" id="RHEA-COMP:11060"/>
        <dbReference type="Rhea" id="RHEA-COMP:11605"/>
        <dbReference type="ChEBI" id="CHEBI:15377"/>
        <dbReference type="ChEBI" id="CHEBI:30013"/>
        <dbReference type="ChEBI" id="CHEBI:43474"/>
        <dbReference type="ChEBI" id="CHEBI:61977"/>
        <dbReference type="EC" id="3.1.3.16"/>
    </reaction>
</comment>
<dbReference type="Proteomes" id="UP001328107">
    <property type="component" value="Unassembled WGS sequence"/>
</dbReference>
<evidence type="ECO:0000259" key="2">
    <source>
        <dbReference type="PROSITE" id="PS00125"/>
    </source>
</evidence>
<dbReference type="GO" id="GO:0004722">
    <property type="term" value="F:protein serine/threonine phosphatase activity"/>
    <property type="evidence" value="ECO:0007669"/>
    <property type="project" value="UniProtKB-EC"/>
</dbReference>
<dbReference type="EC" id="3.1.3.16" evidence="1"/>
<dbReference type="Pfam" id="PF00149">
    <property type="entry name" value="Metallophos"/>
    <property type="match status" value="1"/>
</dbReference>
<dbReference type="PRINTS" id="PR00114">
    <property type="entry name" value="STPHPHTASE"/>
</dbReference>
<dbReference type="PANTHER" id="PTHR11668:SF491">
    <property type="entry name" value="SERINE_THREONINE-PROTEIN PHOSPHATASE"/>
    <property type="match status" value="1"/>
</dbReference>
<dbReference type="CDD" id="cd00144">
    <property type="entry name" value="MPP_PPP_family"/>
    <property type="match status" value="1"/>
</dbReference>
<keyword evidence="4" id="KW-1185">Reference proteome</keyword>
<organism evidence="3 4">
    <name type="scientific">Pristionchus mayeri</name>
    <dbReference type="NCBI Taxonomy" id="1317129"/>
    <lineage>
        <taxon>Eukaryota</taxon>
        <taxon>Metazoa</taxon>
        <taxon>Ecdysozoa</taxon>
        <taxon>Nematoda</taxon>
        <taxon>Chromadorea</taxon>
        <taxon>Rhabditida</taxon>
        <taxon>Rhabditina</taxon>
        <taxon>Diplogasteromorpha</taxon>
        <taxon>Diplogasteroidea</taxon>
        <taxon>Neodiplogasteridae</taxon>
        <taxon>Pristionchus</taxon>
    </lineage>
</organism>
<comment type="similarity">
    <text evidence="1">Belongs to the PPP phosphatase family.</text>
</comment>
<sequence length="202" mass="23018">PQLCGYEEDGSQWAKWAGPERIKTTKATPEDQNRLNGIIDSILQEDTLIGRRLDFDPDDIAFVMTMVREYLASEPVLIEDLPFGLTVVGDLHGKLLDLDRAFMVNDKEGVRGWMNSRYLFLGDYVDRGRQALEVIMLLFSLKILYPDNLIMLRGNHEFWTINKNEGFGQEIFDRYDQVGVASMVYGLCNEAFSWLSIAAIVG</sequence>
<name>A0AAN5C8Q4_9BILA</name>
<protein>
    <recommendedName>
        <fullName evidence="1">Serine/threonine-protein phosphatase</fullName>
        <ecNumber evidence="1">3.1.3.16</ecNumber>
    </recommendedName>
</protein>
<dbReference type="PROSITE" id="PS00125">
    <property type="entry name" value="SER_THR_PHOSPHATASE"/>
    <property type="match status" value="1"/>
</dbReference>
<dbReference type="GO" id="GO:0005634">
    <property type="term" value="C:nucleus"/>
    <property type="evidence" value="ECO:0007669"/>
    <property type="project" value="TreeGrafter"/>
</dbReference>
<evidence type="ECO:0000313" key="4">
    <source>
        <dbReference type="Proteomes" id="UP001328107"/>
    </source>
</evidence>
<gene>
    <name evidence="3" type="ORF">PMAYCL1PPCAC_04247</name>
</gene>
<dbReference type="AlphaFoldDB" id="A0AAN5C8Q4"/>
<dbReference type="InterPro" id="IPR029052">
    <property type="entry name" value="Metallo-depent_PP-like"/>
</dbReference>
<feature type="non-terminal residue" evidence="3">
    <location>
        <position position="1"/>
    </location>
</feature>
<accession>A0AAN5C8Q4</accession>
<feature type="non-terminal residue" evidence="3">
    <location>
        <position position="202"/>
    </location>
</feature>